<dbReference type="GO" id="GO:0005759">
    <property type="term" value="C:mitochondrial matrix"/>
    <property type="evidence" value="ECO:0007669"/>
    <property type="project" value="TreeGrafter"/>
</dbReference>
<organism evidence="5 6">
    <name type="scientific">Lymnaea stagnalis</name>
    <name type="common">Great pond snail</name>
    <name type="synonym">Helix stagnalis</name>
    <dbReference type="NCBI Taxonomy" id="6523"/>
    <lineage>
        <taxon>Eukaryota</taxon>
        <taxon>Metazoa</taxon>
        <taxon>Spiralia</taxon>
        <taxon>Lophotrochozoa</taxon>
        <taxon>Mollusca</taxon>
        <taxon>Gastropoda</taxon>
        <taxon>Heterobranchia</taxon>
        <taxon>Euthyneura</taxon>
        <taxon>Panpulmonata</taxon>
        <taxon>Hygrophila</taxon>
        <taxon>Lymnaeoidea</taxon>
        <taxon>Lymnaeidae</taxon>
        <taxon>Lymnaea</taxon>
    </lineage>
</organism>
<evidence type="ECO:0000259" key="4">
    <source>
        <dbReference type="Pfam" id="PF25455"/>
    </source>
</evidence>
<dbReference type="InterPro" id="IPR045179">
    <property type="entry name" value="YgfZ/GcvT"/>
</dbReference>
<keyword evidence="6" id="KW-1185">Reference proteome</keyword>
<sequence length="352" mass="39833">MAGLSVFRCLRSHKHFTQIINNPESTCHVHHKISKLLLTNLYHKKNFHTSKDKLLRALSRLESRGVLKLSGKDTAGYLQGLVTNDVQQLVEKSPAVQYTMMLNVQGRVLYDLFLYNITNEGGSTTLLVDVDKSVKAELVQVLKRYRLRKKVDISDVSDQYRIWSQWSDGSSEQSNIQQPNIFSFHDPRVPMLARRIIVTLKLNVAGIEDRTEQDYRVQRFKLGIPEGITDLPPGNCLPLESNLDLMNGVNFQKGCYIGQELTARTYHTGVTRKRIMPIELDTPAPISVNAVISTKEKGKNAGKFRSVEGLYGLGLLRLEHIKVDLTVKSAVGETVSVRPHIPEWWPKSIFSV</sequence>
<reference evidence="5 6" key="1">
    <citation type="submission" date="2024-04" db="EMBL/GenBank/DDBJ databases">
        <authorList>
            <consortium name="Genoscope - CEA"/>
            <person name="William W."/>
        </authorList>
    </citation>
    <scope>NUCLEOTIDE SEQUENCE [LARGE SCALE GENOMIC DNA]</scope>
</reference>
<proteinExistence type="predicted"/>
<dbReference type="Proteomes" id="UP001497497">
    <property type="component" value="Unassembled WGS sequence"/>
</dbReference>
<dbReference type="NCBIfam" id="TIGR03317">
    <property type="entry name" value="ygfZ_signature"/>
    <property type="match status" value="1"/>
</dbReference>
<comment type="caution">
    <text evidence="5">The sequence shown here is derived from an EMBL/GenBank/DDBJ whole genome shotgun (WGS) entry which is preliminary data.</text>
</comment>
<accession>A0AAV2H8X1</accession>
<dbReference type="InterPro" id="IPR057460">
    <property type="entry name" value="CAF17_C"/>
</dbReference>
<dbReference type="Gene3D" id="3.30.1360.120">
    <property type="entry name" value="Probable tRNA modification gtpase trme, domain 1"/>
    <property type="match status" value="2"/>
</dbReference>
<evidence type="ECO:0000313" key="5">
    <source>
        <dbReference type="EMBL" id="CAL1528939.1"/>
    </source>
</evidence>
<keyword evidence="3" id="KW-0496">Mitochondrion</keyword>
<dbReference type="GO" id="GO:0016226">
    <property type="term" value="P:iron-sulfur cluster assembly"/>
    <property type="evidence" value="ECO:0007669"/>
    <property type="project" value="TreeGrafter"/>
</dbReference>
<dbReference type="SUPFAM" id="SSF103025">
    <property type="entry name" value="Folate-binding domain"/>
    <property type="match status" value="1"/>
</dbReference>
<evidence type="ECO:0000256" key="2">
    <source>
        <dbReference type="ARBA" id="ARBA00022946"/>
    </source>
</evidence>
<comment type="subcellular location">
    <subcellularLocation>
        <location evidence="1">Mitochondrion</location>
    </subcellularLocation>
</comment>
<evidence type="ECO:0000256" key="1">
    <source>
        <dbReference type="ARBA" id="ARBA00004173"/>
    </source>
</evidence>
<dbReference type="EMBL" id="CAXITT010000040">
    <property type="protein sequence ID" value="CAL1528939.1"/>
    <property type="molecule type" value="Genomic_DNA"/>
</dbReference>
<evidence type="ECO:0000256" key="3">
    <source>
        <dbReference type="ARBA" id="ARBA00023128"/>
    </source>
</evidence>
<name>A0AAV2H8X1_LYMST</name>
<protein>
    <recommendedName>
        <fullName evidence="4">CAF17 C-terminal domain-containing protein</fullName>
    </recommendedName>
</protein>
<dbReference type="InterPro" id="IPR017703">
    <property type="entry name" value="YgfZ/GCV_T_CS"/>
</dbReference>
<dbReference type="InterPro" id="IPR027266">
    <property type="entry name" value="TrmE/GcvT-like"/>
</dbReference>
<dbReference type="Pfam" id="PF25455">
    <property type="entry name" value="Beta-barrel_CAF17_C"/>
    <property type="match status" value="1"/>
</dbReference>
<dbReference type="PANTHER" id="PTHR22602:SF0">
    <property type="entry name" value="TRANSFERASE CAF17, MITOCHONDRIAL-RELATED"/>
    <property type="match status" value="1"/>
</dbReference>
<gene>
    <name evidence="5" type="ORF">GSLYS_00003109001</name>
</gene>
<feature type="domain" description="CAF17 C-terminal" evidence="4">
    <location>
        <begin position="272"/>
        <end position="347"/>
    </location>
</feature>
<dbReference type="PANTHER" id="PTHR22602">
    <property type="entry name" value="TRANSFERASE CAF17, MITOCHONDRIAL-RELATED"/>
    <property type="match status" value="1"/>
</dbReference>
<evidence type="ECO:0000313" key="6">
    <source>
        <dbReference type="Proteomes" id="UP001497497"/>
    </source>
</evidence>
<dbReference type="AlphaFoldDB" id="A0AAV2H8X1"/>
<keyword evidence="2" id="KW-0809">Transit peptide</keyword>